<evidence type="ECO:0000259" key="12">
    <source>
        <dbReference type="PROSITE" id="PS50240"/>
    </source>
</evidence>
<dbReference type="InterPro" id="IPR001314">
    <property type="entry name" value="Peptidase_S1A"/>
</dbReference>
<keyword evidence="5" id="KW-0378">Hydrolase</keyword>
<dbReference type="SMART" id="SM00020">
    <property type="entry name" value="Tryp_SPc"/>
    <property type="match status" value="1"/>
</dbReference>
<name>A0A3Q2D8Q0_CYPVA</name>
<organism evidence="13 14">
    <name type="scientific">Cyprinodon variegatus</name>
    <name type="common">Sheepshead minnow</name>
    <dbReference type="NCBI Taxonomy" id="28743"/>
    <lineage>
        <taxon>Eukaryota</taxon>
        <taxon>Metazoa</taxon>
        <taxon>Chordata</taxon>
        <taxon>Craniata</taxon>
        <taxon>Vertebrata</taxon>
        <taxon>Euteleostomi</taxon>
        <taxon>Actinopterygii</taxon>
        <taxon>Neopterygii</taxon>
        <taxon>Teleostei</taxon>
        <taxon>Neoteleostei</taxon>
        <taxon>Acanthomorphata</taxon>
        <taxon>Ovalentaria</taxon>
        <taxon>Atherinomorphae</taxon>
        <taxon>Cyprinodontiformes</taxon>
        <taxon>Cyprinodontidae</taxon>
        <taxon>Cyprinodon</taxon>
    </lineage>
</organism>
<dbReference type="Ensembl" id="ENSCVAT00000022957.1">
    <property type="protein sequence ID" value="ENSCVAP00000014983.1"/>
    <property type="gene ID" value="ENSCVAG00000017709.1"/>
</dbReference>
<dbReference type="AlphaFoldDB" id="A0A3Q2D8Q0"/>
<comment type="cofactor">
    <cofactor evidence="1">
        <name>Ca(2+)</name>
        <dbReference type="ChEBI" id="CHEBI:29108"/>
    </cofactor>
</comment>
<dbReference type="Pfam" id="PF00089">
    <property type="entry name" value="Trypsin"/>
    <property type="match status" value="1"/>
</dbReference>
<reference evidence="13" key="1">
    <citation type="submission" date="2025-08" db="UniProtKB">
        <authorList>
            <consortium name="Ensembl"/>
        </authorList>
    </citation>
    <scope>IDENTIFICATION</scope>
</reference>
<dbReference type="CDD" id="cd00190">
    <property type="entry name" value="Tryp_SPc"/>
    <property type="match status" value="1"/>
</dbReference>
<keyword evidence="11" id="KW-0812">Transmembrane</keyword>
<sequence>NVVVTFYLGFIYSAHNICLLTILYLNNYVAVLSNKAFVNLFLIALAELKKTSWSLKAEVATPNSWPWQVSLQYKHLLASSYIRFYHYCGGSLIQRRWVISSARCIKSVSFVKWRAVLGEHDLGVSSDTEQIIPVFSIYIHPEWSSLVSKGNDIALVKLSSEVTLNSYVQLASLPSPGQILPHNNPCYMTGWGRTYVEKGELLPLKQAFTPVVDYQTCSSRDSWWGVIKPIMICAGRSEITCNAGIYERRGFLGGPLSCQVDGKYYVHGSLSVSSGSGCASREKPPIFTRLSHYMDWINSTMS</sequence>
<evidence type="ECO:0000256" key="4">
    <source>
        <dbReference type="ARBA" id="ARBA00022670"/>
    </source>
</evidence>
<keyword evidence="7" id="KW-0106">Calcium</keyword>
<dbReference type="GO" id="GO:0006508">
    <property type="term" value="P:proteolysis"/>
    <property type="evidence" value="ECO:0007669"/>
    <property type="project" value="UniProtKB-KW"/>
</dbReference>
<dbReference type="InterPro" id="IPR043504">
    <property type="entry name" value="Peptidase_S1_PA_chymotrypsin"/>
</dbReference>
<keyword evidence="8" id="KW-1015">Disulfide bond</keyword>
<reference evidence="13" key="2">
    <citation type="submission" date="2025-09" db="UniProtKB">
        <authorList>
            <consortium name="Ensembl"/>
        </authorList>
    </citation>
    <scope>IDENTIFICATION</scope>
</reference>
<dbReference type="FunFam" id="2.40.10.10:FF:000122">
    <property type="entry name" value="Chymotrypsin-like elastase family member 1"/>
    <property type="match status" value="1"/>
</dbReference>
<evidence type="ECO:0000313" key="14">
    <source>
        <dbReference type="Proteomes" id="UP000265020"/>
    </source>
</evidence>
<evidence type="ECO:0000256" key="8">
    <source>
        <dbReference type="ARBA" id="ARBA00023157"/>
    </source>
</evidence>
<dbReference type="SUPFAM" id="SSF50494">
    <property type="entry name" value="Trypsin-like serine proteases"/>
    <property type="match status" value="1"/>
</dbReference>
<accession>A0A3Q2D8Q0</accession>
<dbReference type="GeneTree" id="ENSGT01030000234528"/>
<protein>
    <recommendedName>
        <fullName evidence="10">pancreatic elastase</fullName>
        <ecNumber evidence="10">3.4.21.36</ecNumber>
    </recommendedName>
</protein>
<comment type="subcellular location">
    <subcellularLocation>
        <location evidence="2">Secreted</location>
    </subcellularLocation>
</comment>
<evidence type="ECO:0000313" key="13">
    <source>
        <dbReference type="Ensembl" id="ENSCVAP00000014983.1"/>
    </source>
</evidence>
<dbReference type="PANTHER" id="PTHR24257:SF0">
    <property type="entry name" value="CHYMOTRYPSIN-LIKE ELASTASE FAMILY MEMBER 1"/>
    <property type="match status" value="1"/>
</dbReference>
<feature type="transmembrane region" description="Helical" evidence="11">
    <location>
        <begin position="6"/>
        <end position="25"/>
    </location>
</feature>
<keyword evidence="4" id="KW-0645">Protease</keyword>
<dbReference type="GO" id="GO:0004252">
    <property type="term" value="F:serine-type endopeptidase activity"/>
    <property type="evidence" value="ECO:0007669"/>
    <property type="project" value="UniProtKB-EC"/>
</dbReference>
<evidence type="ECO:0000256" key="2">
    <source>
        <dbReference type="ARBA" id="ARBA00004613"/>
    </source>
</evidence>
<evidence type="ECO:0000256" key="9">
    <source>
        <dbReference type="ARBA" id="ARBA00036864"/>
    </source>
</evidence>
<dbReference type="OMA" id="VHSFHYD"/>
<evidence type="ECO:0000256" key="7">
    <source>
        <dbReference type="ARBA" id="ARBA00022837"/>
    </source>
</evidence>
<dbReference type="EC" id="3.4.21.36" evidence="10"/>
<dbReference type="InterPro" id="IPR001254">
    <property type="entry name" value="Trypsin_dom"/>
</dbReference>
<keyword evidence="11" id="KW-0472">Membrane</keyword>
<evidence type="ECO:0000256" key="6">
    <source>
        <dbReference type="ARBA" id="ARBA00022825"/>
    </source>
</evidence>
<dbReference type="PROSITE" id="PS50240">
    <property type="entry name" value="TRYPSIN_DOM"/>
    <property type="match status" value="1"/>
</dbReference>
<dbReference type="PANTHER" id="PTHR24257">
    <property type="entry name" value="CHYMOTRYPSIN-LIKE ELASTASE FAMILY MEMBER"/>
    <property type="match status" value="1"/>
</dbReference>
<dbReference type="GO" id="GO:0005615">
    <property type="term" value="C:extracellular space"/>
    <property type="evidence" value="ECO:0007669"/>
    <property type="project" value="TreeGrafter"/>
</dbReference>
<keyword evidence="14" id="KW-1185">Reference proteome</keyword>
<evidence type="ECO:0000256" key="10">
    <source>
        <dbReference type="ARBA" id="ARBA00039015"/>
    </source>
</evidence>
<evidence type="ECO:0000256" key="3">
    <source>
        <dbReference type="ARBA" id="ARBA00022525"/>
    </source>
</evidence>
<comment type="catalytic activity">
    <reaction evidence="9">
        <text>Hydrolysis of proteins, including elastin. Preferential cleavage: Ala-|-Xaa.</text>
        <dbReference type="EC" id="3.4.21.36"/>
    </reaction>
</comment>
<evidence type="ECO:0000256" key="5">
    <source>
        <dbReference type="ARBA" id="ARBA00022801"/>
    </source>
</evidence>
<feature type="domain" description="Peptidase S1" evidence="12">
    <location>
        <begin position="43"/>
        <end position="302"/>
    </location>
</feature>
<proteinExistence type="predicted"/>
<keyword evidence="3" id="KW-0964">Secreted</keyword>
<dbReference type="Gene3D" id="2.40.10.10">
    <property type="entry name" value="Trypsin-like serine proteases"/>
    <property type="match status" value="2"/>
</dbReference>
<evidence type="ECO:0000256" key="1">
    <source>
        <dbReference type="ARBA" id="ARBA00001913"/>
    </source>
</evidence>
<dbReference type="Proteomes" id="UP000265020">
    <property type="component" value="Unassembled WGS sequence"/>
</dbReference>
<dbReference type="STRING" id="28743.ENSCVAP00000014983"/>
<keyword evidence="11" id="KW-1133">Transmembrane helix</keyword>
<dbReference type="InterPro" id="IPR050850">
    <property type="entry name" value="Peptidase_S1_Elastase_sf"/>
</dbReference>
<dbReference type="InterPro" id="IPR009003">
    <property type="entry name" value="Peptidase_S1_PA"/>
</dbReference>
<keyword evidence="6" id="KW-0720">Serine protease</keyword>
<evidence type="ECO:0000256" key="11">
    <source>
        <dbReference type="SAM" id="Phobius"/>
    </source>
</evidence>
<dbReference type="PRINTS" id="PR00722">
    <property type="entry name" value="CHYMOTRYPSIN"/>
</dbReference>